<sequence length="288" mass="32949">MFLDHKNLRKTLQSFDKTKVLNLVCNRNLHSVCSIFIFTQILKKELFQYQIEFRNMESSINFCFEHNGEEFCLSNEQEPCMPCYCAQKNTVGVDILYSVIKSMNILKIETLWPIAICFSYYKVFANQSIYSSFGVACESANLENIKNTLQGPLAKDRIINSGLADVNVALKDSTCEKCWEMYNSIVFSIKVLNCRSDGVFFVKRNRLEFLLGSSLFQCIKSDLRFIHEKKLFHPKSASSDRKIGEFLAKRGISISAANEAYLGLDSQVKDLCATSFGEYEKFVFKLGT</sequence>
<proteinExistence type="predicted"/>
<evidence type="ECO:0000313" key="1">
    <source>
        <dbReference type="EMBL" id="ELA40977.1"/>
    </source>
</evidence>
<dbReference type="Proteomes" id="UP000011082">
    <property type="component" value="Unassembled WGS sequence"/>
</dbReference>
<protein>
    <submittedName>
        <fullName evidence="1">Uncharacterized protein</fullName>
    </submittedName>
</protein>
<evidence type="ECO:0000313" key="2">
    <source>
        <dbReference type="Proteomes" id="UP000011082"/>
    </source>
</evidence>
<dbReference type="AlphaFoldDB" id="L2GL03"/>
<dbReference type="GeneID" id="19882717"/>
<keyword evidence="2" id="KW-1185">Reference proteome</keyword>
<accession>L2GL03</accession>
<dbReference type="RefSeq" id="XP_007605452.1">
    <property type="nucleotide sequence ID" value="XM_007605390.1"/>
</dbReference>
<name>L2GL03_VITCO</name>
<dbReference type="OrthoDB" id="2194671at2759"/>
<reference evidence="2" key="1">
    <citation type="submission" date="2011-05" db="EMBL/GenBank/DDBJ databases">
        <title>The genome sequence of Vittaforma corneae strain ATCC 50505.</title>
        <authorList>
            <consortium name="The Broad Institute Genome Sequencing Platform"/>
            <person name="Cuomo C."/>
            <person name="Didier E."/>
            <person name="Bowers L."/>
            <person name="Young S.K."/>
            <person name="Zeng Q."/>
            <person name="Gargeya S."/>
            <person name="Fitzgerald M."/>
            <person name="Haas B."/>
            <person name="Abouelleil A."/>
            <person name="Alvarado L."/>
            <person name="Arachchi H.M."/>
            <person name="Berlin A."/>
            <person name="Chapman S.B."/>
            <person name="Gearin G."/>
            <person name="Goldberg J."/>
            <person name="Griggs A."/>
            <person name="Gujja S."/>
            <person name="Hansen M."/>
            <person name="Heiman D."/>
            <person name="Howarth C."/>
            <person name="Larimer J."/>
            <person name="Lui A."/>
            <person name="MacDonald P.J.P."/>
            <person name="McCowen C."/>
            <person name="Montmayeur A."/>
            <person name="Murphy C."/>
            <person name="Neiman D."/>
            <person name="Pearson M."/>
            <person name="Priest M."/>
            <person name="Roberts A."/>
            <person name="Saif S."/>
            <person name="Shea T."/>
            <person name="Sisk P."/>
            <person name="Stolte C."/>
            <person name="Sykes S."/>
            <person name="Wortman J."/>
            <person name="Nusbaum C."/>
            <person name="Birren B."/>
        </authorList>
    </citation>
    <scope>NUCLEOTIDE SEQUENCE [LARGE SCALE GENOMIC DNA]</scope>
    <source>
        <strain evidence="2">ATCC 50505</strain>
    </source>
</reference>
<dbReference type="HOGENOM" id="CLU_967107_0_0_1"/>
<dbReference type="InParanoid" id="L2GL03"/>
<dbReference type="EMBL" id="JH370153">
    <property type="protein sequence ID" value="ELA40977.1"/>
    <property type="molecule type" value="Genomic_DNA"/>
</dbReference>
<organism evidence="1 2">
    <name type="scientific">Vittaforma corneae (strain ATCC 50505)</name>
    <name type="common">Microsporidian parasite</name>
    <name type="synonym">Nosema corneum</name>
    <dbReference type="NCBI Taxonomy" id="993615"/>
    <lineage>
        <taxon>Eukaryota</taxon>
        <taxon>Fungi</taxon>
        <taxon>Fungi incertae sedis</taxon>
        <taxon>Microsporidia</taxon>
        <taxon>Nosematidae</taxon>
        <taxon>Vittaforma</taxon>
    </lineage>
</organism>
<gene>
    <name evidence="1" type="ORF">VICG_02007</name>
</gene>
<dbReference type="VEuPathDB" id="MicrosporidiaDB:VICG_02007"/>